<sequence length="74" mass="8285">SRRYCLSLLYPPPNGVATVPRAWSTAWKTYQSAAHGPISWHKAAPIVEISFMLSCAKSGVPRVIRPSFPRREMT</sequence>
<dbReference type="EMBL" id="CAVNYO010000138">
    <property type="protein sequence ID" value="CAK5268499.1"/>
    <property type="molecule type" value="Genomic_DNA"/>
</dbReference>
<evidence type="ECO:0000313" key="2">
    <source>
        <dbReference type="Proteomes" id="UP001295794"/>
    </source>
</evidence>
<evidence type="ECO:0000313" key="1">
    <source>
        <dbReference type="EMBL" id="CAK5268499.1"/>
    </source>
</evidence>
<organism evidence="1 2">
    <name type="scientific">Mycena citricolor</name>
    <dbReference type="NCBI Taxonomy" id="2018698"/>
    <lineage>
        <taxon>Eukaryota</taxon>
        <taxon>Fungi</taxon>
        <taxon>Dikarya</taxon>
        <taxon>Basidiomycota</taxon>
        <taxon>Agaricomycotina</taxon>
        <taxon>Agaricomycetes</taxon>
        <taxon>Agaricomycetidae</taxon>
        <taxon>Agaricales</taxon>
        <taxon>Marasmiineae</taxon>
        <taxon>Mycenaceae</taxon>
        <taxon>Mycena</taxon>
    </lineage>
</organism>
<accession>A0AAD2H254</accession>
<proteinExistence type="predicted"/>
<dbReference type="AlphaFoldDB" id="A0AAD2H254"/>
<protein>
    <submittedName>
        <fullName evidence="1">Uncharacterized protein</fullName>
    </submittedName>
</protein>
<comment type="caution">
    <text evidence="1">The sequence shown here is derived from an EMBL/GenBank/DDBJ whole genome shotgun (WGS) entry which is preliminary data.</text>
</comment>
<keyword evidence="2" id="KW-1185">Reference proteome</keyword>
<reference evidence="1" key="1">
    <citation type="submission" date="2023-11" db="EMBL/GenBank/DDBJ databases">
        <authorList>
            <person name="De Vega J J."/>
            <person name="De Vega J J."/>
        </authorList>
    </citation>
    <scope>NUCLEOTIDE SEQUENCE</scope>
</reference>
<feature type="non-terminal residue" evidence="1">
    <location>
        <position position="74"/>
    </location>
</feature>
<dbReference type="Proteomes" id="UP001295794">
    <property type="component" value="Unassembled WGS sequence"/>
</dbReference>
<gene>
    <name evidence="1" type="ORF">MYCIT1_LOCUS11728</name>
</gene>
<name>A0AAD2H254_9AGAR</name>